<dbReference type="RefSeq" id="WP_128229642.1">
    <property type="nucleotide sequence ID" value="NZ_SACR01000004.1"/>
</dbReference>
<keyword evidence="2" id="KW-1185">Reference proteome</keyword>
<name>A0A437RFN1_9BURK</name>
<evidence type="ECO:0000313" key="2">
    <source>
        <dbReference type="Proteomes" id="UP000285575"/>
    </source>
</evidence>
<dbReference type="EMBL" id="SACR01000004">
    <property type="protein sequence ID" value="RVU45553.1"/>
    <property type="molecule type" value="Genomic_DNA"/>
</dbReference>
<reference evidence="1 2" key="1">
    <citation type="submission" date="2019-01" db="EMBL/GenBank/DDBJ databases">
        <authorList>
            <person name="Chen W.-M."/>
        </authorList>
    </citation>
    <scope>NUCLEOTIDE SEQUENCE [LARGE SCALE GENOMIC DNA]</scope>
    <source>
        <strain evidence="1 2">KYPY4</strain>
    </source>
</reference>
<evidence type="ECO:0000313" key="1">
    <source>
        <dbReference type="EMBL" id="RVU45553.1"/>
    </source>
</evidence>
<proteinExistence type="predicted"/>
<dbReference type="OrthoDB" id="9129493at2"/>
<organism evidence="1 2">
    <name type="scientific">Rubrivivax rivuli</name>
    <dbReference type="NCBI Taxonomy" id="1862385"/>
    <lineage>
        <taxon>Bacteria</taxon>
        <taxon>Pseudomonadati</taxon>
        <taxon>Pseudomonadota</taxon>
        <taxon>Betaproteobacteria</taxon>
        <taxon>Burkholderiales</taxon>
        <taxon>Sphaerotilaceae</taxon>
        <taxon>Rubrivivax</taxon>
    </lineage>
</organism>
<gene>
    <name evidence="1" type="ORF">EOE66_15710</name>
</gene>
<comment type="caution">
    <text evidence="1">The sequence shown here is derived from an EMBL/GenBank/DDBJ whole genome shotgun (WGS) entry which is preliminary data.</text>
</comment>
<dbReference type="AlphaFoldDB" id="A0A437RFN1"/>
<protein>
    <submittedName>
        <fullName evidence="1">Uncharacterized protein</fullName>
    </submittedName>
</protein>
<sequence>MIQATLAFPASQAAVSGATTTTIDDATGFDLGWDHAHHGLVPPAELLLDTTSIGQGWRAGRAVFGRRTLNSNRHTRAWLALRIQAWREGVPFDAQQVNPAYLAQLDTPRCPVRRTPLGGPHGHDDAAVIARLNPRAAYAAGNLVVMSHRAAQARAGLDVLDTLRCGRAAERGGEPVAGLDAGAWWRLATLQACTTPLPFHEAASLPMAVLPPNRVRVLNASQGLQAWLTRLFLAPGWSARTRALAQLLPAHTLRTDFNLFIGALAPRVIEAGTEPLALRHALEDAWLHERVQRRWQHFILSLGEAGTEALLKRAAEAGGAGVRAVCHPWAQATENWGINARIESRGDPMQAPRAPVARRSAFRPARVPATTLGASA</sequence>
<accession>A0A437RFN1</accession>
<dbReference type="Proteomes" id="UP000285575">
    <property type="component" value="Unassembled WGS sequence"/>
</dbReference>